<gene>
    <name evidence="2" type="ORF">FRUB_06772</name>
</gene>
<feature type="domain" description="FHA" evidence="1">
    <location>
        <begin position="21"/>
        <end position="70"/>
    </location>
</feature>
<dbReference type="InterPro" id="IPR050923">
    <property type="entry name" value="Cell_Proc_Reg/RNA_Proc"/>
</dbReference>
<dbReference type="PROSITE" id="PS50006">
    <property type="entry name" value="FHA_DOMAIN"/>
    <property type="match status" value="1"/>
</dbReference>
<evidence type="ECO:0000259" key="1">
    <source>
        <dbReference type="PROSITE" id="PS50006"/>
    </source>
</evidence>
<dbReference type="InterPro" id="IPR000253">
    <property type="entry name" value="FHA_dom"/>
</dbReference>
<evidence type="ECO:0000313" key="2">
    <source>
        <dbReference type="EMBL" id="OWK37652.1"/>
    </source>
</evidence>
<dbReference type="SUPFAM" id="SSF49879">
    <property type="entry name" value="SMAD/FHA domain"/>
    <property type="match status" value="1"/>
</dbReference>
<sequence length="110" mass="12242">MSAHLLALTDGPSILIDKPVLLFGRHQECDVQLNSKKVSRRHCCVAQVNDYLVVRDLGSTNGIRINGKRVNEGKLLPGDELMIGNFRYQVCGDVIGRPAREPQREEAETT</sequence>
<dbReference type="AlphaFoldDB" id="A0A225D866"/>
<organism evidence="2 3">
    <name type="scientific">Fimbriiglobus ruber</name>
    <dbReference type="NCBI Taxonomy" id="1908690"/>
    <lineage>
        <taxon>Bacteria</taxon>
        <taxon>Pseudomonadati</taxon>
        <taxon>Planctomycetota</taxon>
        <taxon>Planctomycetia</taxon>
        <taxon>Gemmatales</taxon>
        <taxon>Gemmataceae</taxon>
        <taxon>Fimbriiglobus</taxon>
    </lineage>
</organism>
<dbReference type="InterPro" id="IPR008984">
    <property type="entry name" value="SMAD_FHA_dom_sf"/>
</dbReference>
<dbReference type="Pfam" id="PF00498">
    <property type="entry name" value="FHA"/>
    <property type="match status" value="1"/>
</dbReference>
<evidence type="ECO:0000313" key="3">
    <source>
        <dbReference type="Proteomes" id="UP000214646"/>
    </source>
</evidence>
<dbReference type="Gene3D" id="2.60.200.20">
    <property type="match status" value="1"/>
</dbReference>
<proteinExistence type="predicted"/>
<comment type="caution">
    <text evidence="2">The sequence shown here is derived from an EMBL/GenBank/DDBJ whole genome shotgun (WGS) entry which is preliminary data.</text>
</comment>
<dbReference type="Proteomes" id="UP000214646">
    <property type="component" value="Unassembled WGS sequence"/>
</dbReference>
<dbReference type="PANTHER" id="PTHR23308">
    <property type="entry name" value="NUCLEAR INHIBITOR OF PROTEIN PHOSPHATASE-1"/>
    <property type="match status" value="1"/>
</dbReference>
<name>A0A225D866_9BACT</name>
<dbReference type="CDD" id="cd00060">
    <property type="entry name" value="FHA"/>
    <property type="match status" value="1"/>
</dbReference>
<keyword evidence="3" id="KW-1185">Reference proteome</keyword>
<reference evidence="3" key="1">
    <citation type="submission" date="2017-06" db="EMBL/GenBank/DDBJ databases">
        <title>Genome analysis of Fimbriiglobus ruber SP5, the first member of the order Planctomycetales with confirmed chitinolytic capability.</title>
        <authorList>
            <person name="Ravin N.V."/>
            <person name="Rakitin A.L."/>
            <person name="Ivanova A.A."/>
            <person name="Beletsky A.V."/>
            <person name="Kulichevskaya I.S."/>
            <person name="Mardanov A.V."/>
            <person name="Dedysh S.N."/>
        </authorList>
    </citation>
    <scope>NUCLEOTIDE SEQUENCE [LARGE SCALE GENOMIC DNA]</scope>
    <source>
        <strain evidence="3">SP5</strain>
    </source>
</reference>
<protein>
    <submittedName>
        <fullName evidence="2">FHA-domain-containing protein</fullName>
    </submittedName>
</protein>
<dbReference type="OrthoDB" id="277679at2"/>
<dbReference type="SMART" id="SM00240">
    <property type="entry name" value="FHA"/>
    <property type="match status" value="1"/>
</dbReference>
<accession>A0A225D866</accession>
<dbReference type="EMBL" id="NIDE01000014">
    <property type="protein sequence ID" value="OWK37652.1"/>
    <property type="molecule type" value="Genomic_DNA"/>
</dbReference>
<dbReference type="RefSeq" id="WP_161967772.1">
    <property type="nucleotide sequence ID" value="NZ_NIDE01000014.1"/>
</dbReference>